<sequence>MSFPLPHNMNPEDIRYMHVDAVIQGKDRNRIKYLDLEGRWVLSGRSIPYISSVFNHIEHLNYARGPLFDITEPALNAIGLVGWTSEKKPEVKKEKKPFVVDRPRVEVQEEVPEPREVLPHRTAGYGPEHHVKRKISLSRERSRSPSVSPSRGESPLPPYDKYATRYRRKDSITSYGIKYGPATQDPGYASGFSSGAPSPNTYPQDDLGRPPHRTPSLSPLPGTRSIHYDSAYDPSYLKRANELRHDELRIQTKTSNNRTDLRSRGRYSPGSQGQSDYSTSSEQSSPNKSSRPPTADEYLLQTYHMSKTYATGPESRERRTRSEFRNN</sequence>
<feature type="compositionally biased region" description="Basic and acidic residues" evidence="1">
    <location>
        <begin position="314"/>
        <end position="327"/>
    </location>
</feature>
<organism evidence="2 3">
    <name type="scientific">Acrobeloides nanus</name>
    <dbReference type="NCBI Taxonomy" id="290746"/>
    <lineage>
        <taxon>Eukaryota</taxon>
        <taxon>Metazoa</taxon>
        <taxon>Ecdysozoa</taxon>
        <taxon>Nematoda</taxon>
        <taxon>Chromadorea</taxon>
        <taxon>Rhabditida</taxon>
        <taxon>Tylenchina</taxon>
        <taxon>Cephalobomorpha</taxon>
        <taxon>Cephaloboidea</taxon>
        <taxon>Cephalobidae</taxon>
        <taxon>Acrobeloides</taxon>
    </lineage>
</organism>
<feature type="compositionally biased region" description="Polar residues" evidence="1">
    <location>
        <begin position="191"/>
        <end position="203"/>
    </location>
</feature>
<evidence type="ECO:0000313" key="2">
    <source>
        <dbReference type="Proteomes" id="UP000887540"/>
    </source>
</evidence>
<evidence type="ECO:0000313" key="3">
    <source>
        <dbReference type="WBParaSite" id="ACRNAN_scaffold1867.g27271.t1"/>
    </source>
</evidence>
<evidence type="ECO:0000256" key="1">
    <source>
        <dbReference type="SAM" id="MobiDB-lite"/>
    </source>
</evidence>
<dbReference type="AlphaFoldDB" id="A0A914D499"/>
<name>A0A914D499_9BILA</name>
<proteinExistence type="predicted"/>
<dbReference type="WBParaSite" id="ACRNAN_scaffold1867.g27271.t1">
    <property type="protein sequence ID" value="ACRNAN_scaffold1867.g27271.t1"/>
    <property type="gene ID" value="ACRNAN_scaffold1867.g27271"/>
</dbReference>
<feature type="region of interest" description="Disordered" evidence="1">
    <location>
        <begin position="242"/>
        <end position="327"/>
    </location>
</feature>
<feature type="compositionally biased region" description="Low complexity" evidence="1">
    <location>
        <begin position="144"/>
        <end position="154"/>
    </location>
</feature>
<keyword evidence="2" id="KW-1185">Reference proteome</keyword>
<accession>A0A914D499</accession>
<protein>
    <submittedName>
        <fullName evidence="3">Uncharacterized protein</fullName>
    </submittedName>
</protein>
<feature type="compositionally biased region" description="Basic and acidic residues" evidence="1">
    <location>
        <begin position="106"/>
        <end position="119"/>
    </location>
</feature>
<feature type="compositionally biased region" description="Low complexity" evidence="1">
    <location>
        <begin position="275"/>
        <end position="285"/>
    </location>
</feature>
<feature type="region of interest" description="Disordered" evidence="1">
    <location>
        <begin position="106"/>
        <end position="229"/>
    </location>
</feature>
<dbReference type="Proteomes" id="UP000887540">
    <property type="component" value="Unplaced"/>
</dbReference>
<reference evidence="3" key="1">
    <citation type="submission" date="2022-11" db="UniProtKB">
        <authorList>
            <consortium name="WormBaseParasite"/>
        </authorList>
    </citation>
    <scope>IDENTIFICATION</scope>
</reference>